<comment type="similarity">
    <text evidence="15">Belongs to the AAA ATPase family.</text>
</comment>
<keyword evidence="4 14" id="KW-0812">Transmembrane</keyword>
<dbReference type="GO" id="GO:0004222">
    <property type="term" value="F:metalloendopeptidase activity"/>
    <property type="evidence" value="ECO:0007669"/>
    <property type="project" value="InterPro"/>
</dbReference>
<evidence type="ECO:0000259" key="18">
    <source>
        <dbReference type="SMART" id="SM00382"/>
    </source>
</evidence>
<keyword evidence="6 14" id="KW-0547">Nucleotide-binding</keyword>
<comment type="function">
    <text evidence="14">Acts as a processive, ATP-dependent zinc metallopeptidase for both cytoplasmic and membrane proteins. Plays a role in the quality control of integral membrane proteins.</text>
</comment>
<comment type="subunit">
    <text evidence="14">Homohexamer.</text>
</comment>
<evidence type="ECO:0000313" key="19">
    <source>
        <dbReference type="EMBL" id="TWT63353.1"/>
    </source>
</evidence>
<dbReference type="Pfam" id="PF17862">
    <property type="entry name" value="AAA_lid_3"/>
    <property type="match status" value="1"/>
</dbReference>
<dbReference type="Pfam" id="PF06480">
    <property type="entry name" value="FtsH_ext"/>
    <property type="match status" value="1"/>
</dbReference>
<dbReference type="SUPFAM" id="SSF52540">
    <property type="entry name" value="P-loop containing nucleoside triphosphate hydrolases"/>
    <property type="match status" value="1"/>
</dbReference>
<evidence type="ECO:0000256" key="3">
    <source>
        <dbReference type="ARBA" id="ARBA00022670"/>
    </source>
</evidence>
<dbReference type="Pfam" id="PF00004">
    <property type="entry name" value="AAA"/>
    <property type="match status" value="1"/>
</dbReference>
<keyword evidence="10 14" id="KW-1133">Transmembrane helix</keyword>
<dbReference type="Gene3D" id="1.10.8.60">
    <property type="match status" value="1"/>
</dbReference>
<dbReference type="HAMAP" id="MF_01458">
    <property type="entry name" value="FtsH"/>
    <property type="match status" value="1"/>
</dbReference>
<feature type="active site" evidence="14">
    <location>
        <position position="475"/>
    </location>
</feature>
<evidence type="ECO:0000256" key="9">
    <source>
        <dbReference type="ARBA" id="ARBA00022840"/>
    </source>
</evidence>
<dbReference type="Gene3D" id="3.40.50.300">
    <property type="entry name" value="P-loop containing nucleotide triphosphate hydrolases"/>
    <property type="match status" value="1"/>
</dbReference>
<keyword evidence="7 14" id="KW-0378">Hydrolase</keyword>
<dbReference type="PANTHER" id="PTHR43655">
    <property type="entry name" value="ATP-DEPENDENT PROTEASE"/>
    <property type="match status" value="1"/>
</dbReference>
<evidence type="ECO:0000256" key="10">
    <source>
        <dbReference type="ARBA" id="ARBA00022989"/>
    </source>
</evidence>
<keyword evidence="12 14" id="KW-0472">Membrane</keyword>
<sequence length="667" mass="74111">MNDITPEGSNLPPEPDVRDQQGPLQEGLKKTSSPSNESASKTSKQQRMPWSLILLVGIAFLIIWAANNGREGSKVDYGFFWKQLQDDNVTDVVFEGNVLAGKWKKVPENPEKETDKEAKPLEETFYTQIPHLESDRLLEALAASGTENYKDVTTQISFGTQMLIMLGGTLLLMLFFLTMMRRSADPMSSGMFGSFTKSPAREFKPSDKLTTFDEVAGMENPKTELQEVVEFLKNPAKFQRLGAQIPKGVLLMGSPGTGKTLLARATAGEAEVPFYSINGSEFIQMFVGVGASRVRDLFRIAKEHSPCIVFIDEIDAVGRMRGAGYGGGHDEREQTLNQILSEMDGFSQNDAVIVIAATNRPDVLDKALTRPGRFDRHIVVDLPTKEGRLGILKVHSRKVPLADDVNLDRIAASTIGYSGADLKNLVNEAALHATRNGKSKVMMEDFEAAADRVMMGIKREDVLSDKEKKMTAYHEAGHTLVAWFSPELDPVHKVTIVPRGRALGVTQLRPDEERHSVGEQRLHQQLAMLLGGRAAEKLVFNEYTANASDDLKRATDLSRKMVSHWGMSETIGPAAFRHAESDPFLGKEMHEMRSYSDTTAHLVDQEIQRVLFAASDQATNLLNEHRRELDEISEALIEKEIIDSDDLERILGKRVDWKSNDIAEGES</sequence>
<evidence type="ECO:0000256" key="2">
    <source>
        <dbReference type="ARBA" id="ARBA00010044"/>
    </source>
</evidence>
<dbReference type="GO" id="GO:0030163">
    <property type="term" value="P:protein catabolic process"/>
    <property type="evidence" value="ECO:0007669"/>
    <property type="project" value="UniProtKB-UniRule"/>
</dbReference>
<feature type="region of interest" description="Disordered" evidence="17">
    <location>
        <begin position="1"/>
        <end position="44"/>
    </location>
</feature>
<reference evidence="19 20" key="1">
    <citation type="submission" date="2019-02" db="EMBL/GenBank/DDBJ databases">
        <title>Deep-cultivation of Planctomycetes and their phenomic and genomic characterization uncovers novel biology.</title>
        <authorList>
            <person name="Wiegand S."/>
            <person name="Jogler M."/>
            <person name="Boedeker C."/>
            <person name="Pinto D."/>
            <person name="Vollmers J."/>
            <person name="Rivas-Marin E."/>
            <person name="Kohn T."/>
            <person name="Peeters S.H."/>
            <person name="Heuer A."/>
            <person name="Rast P."/>
            <person name="Oberbeckmann S."/>
            <person name="Bunk B."/>
            <person name="Jeske O."/>
            <person name="Meyerdierks A."/>
            <person name="Storesund J.E."/>
            <person name="Kallscheuer N."/>
            <person name="Luecker S."/>
            <person name="Lage O.M."/>
            <person name="Pohl T."/>
            <person name="Merkel B.J."/>
            <person name="Hornburger P."/>
            <person name="Mueller R.-W."/>
            <person name="Bruemmer F."/>
            <person name="Labrenz M."/>
            <person name="Spormann A.M."/>
            <person name="Op Den Camp H."/>
            <person name="Overmann J."/>
            <person name="Amann R."/>
            <person name="Jetten M.S.M."/>
            <person name="Mascher T."/>
            <person name="Medema M.H."/>
            <person name="Devos D.P."/>
            <person name="Kaster A.-K."/>
            <person name="Ovreas L."/>
            <person name="Rohde M."/>
            <person name="Galperin M.Y."/>
            <person name="Jogler C."/>
        </authorList>
    </citation>
    <scope>NUCLEOTIDE SEQUENCE [LARGE SCALE GENOMIC DNA]</scope>
    <source>
        <strain evidence="19 20">Pan54</strain>
    </source>
</reference>
<comment type="cofactor">
    <cofactor evidence="14">
        <name>Zn(2+)</name>
        <dbReference type="ChEBI" id="CHEBI:29105"/>
    </cofactor>
    <text evidence="14">Binds 1 zinc ion per subunit.</text>
</comment>
<comment type="similarity">
    <text evidence="2 14">In the C-terminal section; belongs to the peptidase M41 family.</text>
</comment>
<keyword evidence="16" id="KW-0175">Coiled coil</keyword>
<dbReference type="SUPFAM" id="SSF140990">
    <property type="entry name" value="FtsH protease domain-like"/>
    <property type="match status" value="1"/>
</dbReference>
<keyword evidence="5 14" id="KW-0479">Metal-binding</keyword>
<gene>
    <name evidence="19" type="primary">ftsH_2</name>
    <name evidence="14" type="synonym">ftsH</name>
    <name evidence="19" type="ORF">Pan54_41060</name>
</gene>
<dbReference type="GO" id="GO:0016887">
    <property type="term" value="F:ATP hydrolysis activity"/>
    <property type="evidence" value="ECO:0007669"/>
    <property type="project" value="UniProtKB-UniRule"/>
</dbReference>
<dbReference type="GO" id="GO:0008270">
    <property type="term" value="F:zinc ion binding"/>
    <property type="evidence" value="ECO:0007669"/>
    <property type="project" value="UniProtKB-UniRule"/>
</dbReference>
<feature type="compositionally biased region" description="Polar residues" evidence="17">
    <location>
        <begin position="30"/>
        <end position="44"/>
    </location>
</feature>
<dbReference type="InterPro" id="IPR003960">
    <property type="entry name" value="ATPase_AAA_CS"/>
</dbReference>
<accession>A0A5C5XLS9</accession>
<evidence type="ECO:0000256" key="7">
    <source>
        <dbReference type="ARBA" id="ARBA00022801"/>
    </source>
</evidence>
<keyword evidence="8 14" id="KW-0862">Zinc</keyword>
<dbReference type="NCBIfam" id="TIGR01241">
    <property type="entry name" value="FtsH_fam"/>
    <property type="match status" value="1"/>
</dbReference>
<dbReference type="InterPro" id="IPR005936">
    <property type="entry name" value="FtsH"/>
</dbReference>
<dbReference type="FunFam" id="1.20.58.760:FF:000001">
    <property type="entry name" value="ATP-dependent zinc metalloprotease FtsH"/>
    <property type="match status" value="1"/>
</dbReference>
<comment type="similarity">
    <text evidence="13 14">In the central section; belongs to the AAA ATPase family.</text>
</comment>
<dbReference type="GO" id="GO:0006508">
    <property type="term" value="P:proteolysis"/>
    <property type="evidence" value="ECO:0007669"/>
    <property type="project" value="UniProtKB-KW"/>
</dbReference>
<keyword evidence="3 14" id="KW-0645">Protease</keyword>
<evidence type="ECO:0000313" key="20">
    <source>
        <dbReference type="Proteomes" id="UP000316095"/>
    </source>
</evidence>
<feature type="domain" description="AAA+ ATPase" evidence="18">
    <location>
        <begin position="245"/>
        <end position="384"/>
    </location>
</feature>
<dbReference type="OrthoDB" id="9809379at2"/>
<dbReference type="PROSITE" id="PS00674">
    <property type="entry name" value="AAA"/>
    <property type="match status" value="1"/>
</dbReference>
<feature type="coiled-coil region" evidence="16">
    <location>
        <begin position="615"/>
        <end position="642"/>
    </location>
</feature>
<keyword evidence="14" id="KW-1003">Cell membrane</keyword>
<dbReference type="InterPro" id="IPR003593">
    <property type="entry name" value="AAA+_ATPase"/>
</dbReference>
<feature type="transmembrane region" description="Helical" evidence="14">
    <location>
        <begin position="48"/>
        <end position="66"/>
    </location>
</feature>
<keyword evidence="20" id="KW-1185">Reference proteome</keyword>
<name>A0A5C5XLS9_9PLAN</name>
<proteinExistence type="inferred from homology"/>
<feature type="binding site" evidence="14">
    <location>
        <begin position="253"/>
        <end position="260"/>
    </location>
    <ligand>
        <name>ATP</name>
        <dbReference type="ChEBI" id="CHEBI:30616"/>
    </ligand>
</feature>
<dbReference type="Pfam" id="PF01434">
    <property type="entry name" value="Peptidase_M41"/>
    <property type="match status" value="1"/>
</dbReference>
<evidence type="ECO:0000256" key="13">
    <source>
        <dbReference type="ARBA" id="ARBA00061570"/>
    </source>
</evidence>
<evidence type="ECO:0000256" key="4">
    <source>
        <dbReference type="ARBA" id="ARBA00022692"/>
    </source>
</evidence>
<feature type="transmembrane region" description="Helical" evidence="14">
    <location>
        <begin position="158"/>
        <end position="177"/>
    </location>
</feature>
<dbReference type="EMBL" id="SJPG01000001">
    <property type="protein sequence ID" value="TWT63353.1"/>
    <property type="molecule type" value="Genomic_DNA"/>
</dbReference>
<evidence type="ECO:0000256" key="16">
    <source>
        <dbReference type="SAM" id="Coils"/>
    </source>
</evidence>
<feature type="binding site" evidence="14">
    <location>
        <position position="478"/>
    </location>
    <ligand>
        <name>Zn(2+)</name>
        <dbReference type="ChEBI" id="CHEBI:29105"/>
        <note>catalytic</note>
    </ligand>
</feature>
<keyword evidence="9 14" id="KW-0067">ATP-binding</keyword>
<dbReference type="GO" id="GO:0005886">
    <property type="term" value="C:plasma membrane"/>
    <property type="evidence" value="ECO:0007669"/>
    <property type="project" value="UniProtKB-SubCell"/>
</dbReference>
<organism evidence="19 20">
    <name type="scientific">Rubinisphaera italica</name>
    <dbReference type="NCBI Taxonomy" id="2527969"/>
    <lineage>
        <taxon>Bacteria</taxon>
        <taxon>Pseudomonadati</taxon>
        <taxon>Planctomycetota</taxon>
        <taxon>Planctomycetia</taxon>
        <taxon>Planctomycetales</taxon>
        <taxon>Planctomycetaceae</taxon>
        <taxon>Rubinisphaera</taxon>
    </lineage>
</organism>
<dbReference type="FunFam" id="3.40.50.300:FF:000001">
    <property type="entry name" value="ATP-dependent zinc metalloprotease FtsH"/>
    <property type="match status" value="1"/>
</dbReference>
<dbReference type="PANTHER" id="PTHR43655:SF2">
    <property type="entry name" value="AFG3 LIKE MATRIX AAA PEPTIDASE SUBUNIT 2, ISOFORM A"/>
    <property type="match status" value="1"/>
</dbReference>
<dbReference type="InterPro" id="IPR037219">
    <property type="entry name" value="Peptidase_M41-like"/>
</dbReference>
<dbReference type="InterPro" id="IPR003959">
    <property type="entry name" value="ATPase_AAA_core"/>
</dbReference>
<comment type="caution">
    <text evidence="19">The sequence shown here is derived from an EMBL/GenBank/DDBJ whole genome shotgun (WGS) entry which is preliminary data.</text>
</comment>
<dbReference type="InterPro" id="IPR000642">
    <property type="entry name" value="Peptidase_M41"/>
</dbReference>
<dbReference type="Proteomes" id="UP000316095">
    <property type="component" value="Unassembled WGS sequence"/>
</dbReference>
<dbReference type="InterPro" id="IPR041569">
    <property type="entry name" value="AAA_lid_3"/>
</dbReference>
<evidence type="ECO:0000256" key="6">
    <source>
        <dbReference type="ARBA" id="ARBA00022741"/>
    </source>
</evidence>
<feature type="binding site" evidence="14">
    <location>
        <position position="474"/>
    </location>
    <ligand>
        <name>Zn(2+)</name>
        <dbReference type="ChEBI" id="CHEBI:29105"/>
        <note>catalytic</note>
    </ligand>
</feature>
<dbReference type="GO" id="GO:0004176">
    <property type="term" value="F:ATP-dependent peptidase activity"/>
    <property type="evidence" value="ECO:0007669"/>
    <property type="project" value="InterPro"/>
</dbReference>
<dbReference type="EC" id="3.4.24.-" evidence="14"/>
<feature type="binding site" evidence="14">
    <location>
        <position position="550"/>
    </location>
    <ligand>
        <name>Zn(2+)</name>
        <dbReference type="ChEBI" id="CHEBI:29105"/>
        <note>catalytic</note>
    </ligand>
</feature>
<protein>
    <recommendedName>
        <fullName evidence="14">ATP-dependent zinc metalloprotease FtsH</fullName>
        <ecNumber evidence="14">3.4.24.-</ecNumber>
    </recommendedName>
</protein>
<dbReference type="FunFam" id="1.10.8.60:FF:000001">
    <property type="entry name" value="ATP-dependent zinc metalloprotease FtsH"/>
    <property type="match status" value="1"/>
</dbReference>
<evidence type="ECO:0000256" key="15">
    <source>
        <dbReference type="RuleBase" id="RU003651"/>
    </source>
</evidence>
<dbReference type="InterPro" id="IPR050928">
    <property type="entry name" value="ATP-dep_Zn_Metalloprotease"/>
</dbReference>
<dbReference type="GO" id="GO:0005524">
    <property type="term" value="F:ATP binding"/>
    <property type="evidence" value="ECO:0007669"/>
    <property type="project" value="UniProtKB-UniRule"/>
</dbReference>
<keyword evidence="11 14" id="KW-0482">Metalloprotease</keyword>
<dbReference type="RefSeq" id="WP_146505115.1">
    <property type="nucleotide sequence ID" value="NZ_SJPG01000001.1"/>
</dbReference>
<dbReference type="CDD" id="cd19501">
    <property type="entry name" value="RecA-like_FtsH"/>
    <property type="match status" value="1"/>
</dbReference>
<evidence type="ECO:0000256" key="14">
    <source>
        <dbReference type="HAMAP-Rule" id="MF_01458"/>
    </source>
</evidence>
<dbReference type="Gene3D" id="1.20.58.760">
    <property type="entry name" value="Peptidase M41"/>
    <property type="match status" value="1"/>
</dbReference>
<dbReference type="InterPro" id="IPR027417">
    <property type="entry name" value="P-loop_NTPase"/>
</dbReference>
<evidence type="ECO:0000256" key="12">
    <source>
        <dbReference type="ARBA" id="ARBA00023136"/>
    </source>
</evidence>
<evidence type="ECO:0000256" key="1">
    <source>
        <dbReference type="ARBA" id="ARBA00004370"/>
    </source>
</evidence>
<comment type="subcellular location">
    <subcellularLocation>
        <location evidence="14">Cell membrane</location>
        <topology evidence="14">Multi-pass membrane protein</topology>
        <orientation evidence="14">Cytoplasmic side</orientation>
    </subcellularLocation>
    <subcellularLocation>
        <location evidence="1">Membrane</location>
    </subcellularLocation>
</comment>
<dbReference type="InterPro" id="IPR011546">
    <property type="entry name" value="Pept_M41_FtsH_extracell"/>
</dbReference>
<evidence type="ECO:0000256" key="5">
    <source>
        <dbReference type="ARBA" id="ARBA00022723"/>
    </source>
</evidence>
<dbReference type="SMART" id="SM00382">
    <property type="entry name" value="AAA"/>
    <property type="match status" value="1"/>
</dbReference>
<evidence type="ECO:0000256" key="17">
    <source>
        <dbReference type="SAM" id="MobiDB-lite"/>
    </source>
</evidence>
<dbReference type="AlphaFoldDB" id="A0A5C5XLS9"/>
<evidence type="ECO:0000256" key="11">
    <source>
        <dbReference type="ARBA" id="ARBA00023049"/>
    </source>
</evidence>
<evidence type="ECO:0000256" key="8">
    <source>
        <dbReference type="ARBA" id="ARBA00022833"/>
    </source>
</evidence>